<dbReference type="AlphaFoldDB" id="A0A1S4ATU1"/>
<feature type="zinc finger region" description="C3H1-type" evidence="6">
    <location>
        <begin position="157"/>
        <end position="185"/>
    </location>
</feature>
<evidence type="ECO:0000256" key="5">
    <source>
        <dbReference type="ARBA" id="ARBA00023125"/>
    </source>
</evidence>
<feature type="domain" description="C3H1-type" evidence="8">
    <location>
        <begin position="450"/>
        <end position="478"/>
    </location>
</feature>
<feature type="zinc finger region" description="C3H1-type" evidence="6">
    <location>
        <begin position="403"/>
        <end position="424"/>
    </location>
</feature>
<dbReference type="OMA" id="QPIMGSH"/>
<dbReference type="SMART" id="SM00356">
    <property type="entry name" value="ZnF_C3H1"/>
    <property type="match status" value="5"/>
</dbReference>
<dbReference type="Gene3D" id="4.10.1000.10">
    <property type="entry name" value="Zinc finger, CCCH-type"/>
    <property type="match status" value="3"/>
</dbReference>
<dbReference type="InterPro" id="IPR050974">
    <property type="entry name" value="Plant_ZF_CCCH"/>
</dbReference>
<keyword evidence="2" id="KW-0677">Repeat</keyword>
<reference evidence="9" key="1">
    <citation type="submission" date="2025-08" db="UniProtKB">
        <authorList>
            <consortium name="RefSeq"/>
        </authorList>
    </citation>
    <scope>IDENTIFICATION</scope>
</reference>
<evidence type="ECO:0000313" key="9">
    <source>
        <dbReference type="RefSeq" id="XP_016480001.1"/>
    </source>
</evidence>
<protein>
    <submittedName>
        <fullName evidence="9">Zinc finger CCCH domain-containing protein 37</fullName>
    </submittedName>
</protein>
<dbReference type="PANTHER" id="PTHR12506:SF82">
    <property type="entry name" value="ZINC FINGER CCCH DOMAIN-CONTAINING PROTEIN 64-RELATED"/>
    <property type="match status" value="1"/>
</dbReference>
<accession>A0A1S4ATU1</accession>
<dbReference type="InterPro" id="IPR000571">
    <property type="entry name" value="Znf_CCCH"/>
</dbReference>
<feature type="domain" description="C3H1-type" evidence="8">
    <location>
        <begin position="157"/>
        <end position="185"/>
    </location>
</feature>
<dbReference type="InterPro" id="IPR036855">
    <property type="entry name" value="Znf_CCCH_sf"/>
</dbReference>
<name>A0A1S4ATU1_TOBAC</name>
<dbReference type="GO" id="GO:0003677">
    <property type="term" value="F:DNA binding"/>
    <property type="evidence" value="ECO:0007669"/>
    <property type="project" value="UniProtKB-KW"/>
</dbReference>
<feature type="region of interest" description="Disordered" evidence="7">
    <location>
        <begin position="482"/>
        <end position="507"/>
    </location>
</feature>
<dbReference type="PROSITE" id="PS50103">
    <property type="entry name" value="ZF_C3H1"/>
    <property type="match status" value="5"/>
</dbReference>
<dbReference type="RefSeq" id="XP_016480001.1">
    <property type="nucleotide sequence ID" value="XM_016624515.1"/>
</dbReference>
<dbReference type="FunFam" id="2.30.30.1190:FF:000004">
    <property type="entry name" value="Zinc finger CCCH domain-containing protein 37"/>
    <property type="match status" value="1"/>
</dbReference>
<evidence type="ECO:0000256" key="6">
    <source>
        <dbReference type="PROSITE-ProRule" id="PRU00723"/>
    </source>
</evidence>
<feature type="region of interest" description="Disordered" evidence="7">
    <location>
        <begin position="285"/>
        <end position="304"/>
    </location>
</feature>
<keyword evidence="5" id="KW-0238">DNA-binding</keyword>
<evidence type="ECO:0000259" key="8">
    <source>
        <dbReference type="PROSITE" id="PS50103"/>
    </source>
</evidence>
<feature type="domain" description="C3H1-type" evidence="8">
    <location>
        <begin position="254"/>
        <end position="282"/>
    </location>
</feature>
<evidence type="ECO:0000256" key="4">
    <source>
        <dbReference type="ARBA" id="ARBA00022833"/>
    </source>
</evidence>
<sequence length="507" mass="55623">MANQLYGYNPSSNAGIAAGSNLSRTTTRSMDDYLSTDNNKPFLGSSSYFGSSGYSFSSPTMLFNQSDSYNPAASKIPGLAAYQSSWTAPPGVDVAQPPAADSYFSSLKRSSSDALYHRTLLGARNTIGQAEAWFSANPLAKRPRFESASNLSIYPQRPGEKDCAHYMQTRTCKFGDSCKFDHPIWVPEGGIPDWKEVPVITESLPERPGEPDCPYFMKTQKCKFGNRCKFNHPKDNTAHLGSVQNSDVSVLPERPSEPSCAFYMKTGACKFGATCKFHHPRDIQLSSPKQESGSAENPGSANNEMTEDVNLIKPLSVPALLHNSKGLPIRPGEVDCPFYLKTGRHSRYYRELPVVLNEFLILVAILLSKSAMNFSSDILSILGSSNSLSFFCTSCLVCHVVHQFYMKTGECKFGERCKFHHPLDRSAPVVSAKDVQQPNVKLTLAGLPRREGAVHCPYYMKTGMCKYGATCKFDHPPPGEVLGMATSQGASLSVEGEDTVDVKEQQQ</sequence>
<dbReference type="OrthoDB" id="411372at2759"/>
<feature type="zinc finger region" description="C3H1-type" evidence="6">
    <location>
        <begin position="254"/>
        <end position="282"/>
    </location>
</feature>
<dbReference type="FunFam" id="4.10.1000.10:FF:000033">
    <property type="entry name" value="zinc finger CCCH domain-containing protein 37"/>
    <property type="match status" value="1"/>
</dbReference>
<proteinExistence type="predicted"/>
<evidence type="ECO:0000256" key="3">
    <source>
        <dbReference type="ARBA" id="ARBA00022771"/>
    </source>
</evidence>
<evidence type="ECO:0000256" key="2">
    <source>
        <dbReference type="ARBA" id="ARBA00022737"/>
    </source>
</evidence>
<dbReference type="PANTHER" id="PTHR12506">
    <property type="entry name" value="PROTEIN PHOSPHATASE RELATED"/>
    <property type="match status" value="1"/>
</dbReference>
<dbReference type="GO" id="GO:0008270">
    <property type="term" value="F:zinc ion binding"/>
    <property type="evidence" value="ECO:0007669"/>
    <property type="project" value="UniProtKB-KW"/>
</dbReference>
<dbReference type="Pfam" id="PF00642">
    <property type="entry name" value="zf-CCCH"/>
    <property type="match status" value="5"/>
</dbReference>
<keyword evidence="4 6" id="KW-0862">Zinc</keyword>
<feature type="domain" description="C3H1-type" evidence="8">
    <location>
        <begin position="403"/>
        <end position="424"/>
    </location>
</feature>
<keyword evidence="3 6" id="KW-0863">Zinc-finger</keyword>
<keyword evidence="1 6" id="KW-0479">Metal-binding</keyword>
<dbReference type="PaxDb" id="4097-A0A1S4ATU1"/>
<dbReference type="KEGG" id="nta:107801231"/>
<feature type="zinc finger region" description="C3H1-type" evidence="6">
    <location>
        <begin position="207"/>
        <end position="235"/>
    </location>
</feature>
<dbReference type="GO" id="GO:0003729">
    <property type="term" value="F:mRNA binding"/>
    <property type="evidence" value="ECO:0007669"/>
    <property type="project" value="UniProtKB-ARBA"/>
</dbReference>
<dbReference type="STRING" id="4097.A0A1S4ATU1"/>
<evidence type="ECO:0000256" key="1">
    <source>
        <dbReference type="ARBA" id="ARBA00022723"/>
    </source>
</evidence>
<feature type="domain" description="C3H1-type" evidence="8">
    <location>
        <begin position="207"/>
        <end position="235"/>
    </location>
</feature>
<dbReference type="SUPFAM" id="SSF90229">
    <property type="entry name" value="CCCH zinc finger"/>
    <property type="match status" value="4"/>
</dbReference>
<organism evidence="9">
    <name type="scientific">Nicotiana tabacum</name>
    <name type="common">Common tobacco</name>
    <dbReference type="NCBI Taxonomy" id="4097"/>
    <lineage>
        <taxon>Eukaryota</taxon>
        <taxon>Viridiplantae</taxon>
        <taxon>Streptophyta</taxon>
        <taxon>Embryophyta</taxon>
        <taxon>Tracheophyta</taxon>
        <taxon>Spermatophyta</taxon>
        <taxon>Magnoliopsida</taxon>
        <taxon>eudicotyledons</taxon>
        <taxon>Gunneridae</taxon>
        <taxon>Pentapetalae</taxon>
        <taxon>asterids</taxon>
        <taxon>lamiids</taxon>
        <taxon>Solanales</taxon>
        <taxon>Solanaceae</taxon>
        <taxon>Nicotianoideae</taxon>
        <taxon>Nicotianeae</taxon>
        <taxon>Nicotiana</taxon>
    </lineage>
</organism>
<evidence type="ECO:0000256" key="7">
    <source>
        <dbReference type="SAM" id="MobiDB-lite"/>
    </source>
</evidence>
<feature type="zinc finger region" description="C3H1-type" evidence="6">
    <location>
        <begin position="450"/>
        <end position="478"/>
    </location>
</feature>
<gene>
    <name evidence="9" type="primary">LOC107801231</name>
</gene>